<dbReference type="RefSeq" id="WP_166323553.1">
    <property type="nucleotide sequence ID" value="NZ_CP049934.1"/>
</dbReference>
<proteinExistence type="predicted"/>
<gene>
    <name evidence="4" type="ORF">G7067_08725</name>
</gene>
<dbReference type="PANTHER" id="PTHR43401">
    <property type="entry name" value="L-THREONINE 3-DEHYDROGENASE"/>
    <property type="match status" value="1"/>
</dbReference>
<dbReference type="GO" id="GO:0016491">
    <property type="term" value="F:oxidoreductase activity"/>
    <property type="evidence" value="ECO:0007669"/>
    <property type="project" value="UniProtKB-KW"/>
</dbReference>
<dbReference type="InterPro" id="IPR050129">
    <property type="entry name" value="Zn_alcohol_dh"/>
</dbReference>
<name>A0A6G8FJ46_9MICO</name>
<dbReference type="PANTHER" id="PTHR43401:SF5">
    <property type="entry name" value="ALCOHOL DEHYDROGENASE-RELATED"/>
    <property type="match status" value="1"/>
</dbReference>
<dbReference type="AlphaFoldDB" id="A0A6G8FJ46"/>
<comment type="cofactor">
    <cofactor evidence="1">
        <name>Zn(2+)</name>
        <dbReference type="ChEBI" id="CHEBI:29105"/>
    </cofactor>
</comment>
<keyword evidence="5" id="KW-1185">Reference proteome</keyword>
<sequence length="200" mass="20431">MLTLGTCLRLVCGRESNNCTEALAGRGYGADGGIADYVLVTNTRDILRLNGLDPVTAAPMTDAGATAFHGVNRVRGLLGADSTAFVFGTGGLGSFAIQFLRVLTPARIVAVDMLTERRKLALQLGAHEAIAGVDEHTLGVIRDMTAGRGADAILDFVGLDATINTGVAGVRPGGAYGVIGAAGGSLTANSIRAVFVCVRS</sequence>
<dbReference type="Gene3D" id="3.90.180.10">
    <property type="entry name" value="Medium-chain alcohol dehydrogenases, catalytic domain"/>
    <property type="match status" value="1"/>
</dbReference>
<reference evidence="4 5" key="1">
    <citation type="submission" date="2020-03" db="EMBL/GenBank/DDBJ databases">
        <title>Leucobacter sp. nov., isolated from beetles.</title>
        <authorList>
            <person name="Hyun D.-W."/>
            <person name="Bae J.-W."/>
        </authorList>
    </citation>
    <scope>NUCLEOTIDE SEQUENCE [LARGE SCALE GENOMIC DNA]</scope>
    <source>
        <strain evidence="4 5">HDW9B</strain>
    </source>
</reference>
<dbReference type="Proteomes" id="UP000501387">
    <property type="component" value="Chromosome"/>
</dbReference>
<evidence type="ECO:0000313" key="4">
    <source>
        <dbReference type="EMBL" id="QIM16486.1"/>
    </source>
</evidence>
<keyword evidence="2" id="KW-0560">Oxidoreductase</keyword>
<dbReference type="InterPro" id="IPR036291">
    <property type="entry name" value="NAD(P)-bd_dom_sf"/>
</dbReference>
<dbReference type="SUPFAM" id="SSF50129">
    <property type="entry name" value="GroES-like"/>
    <property type="match status" value="1"/>
</dbReference>
<dbReference type="Pfam" id="PF00107">
    <property type="entry name" value="ADH_zinc_N"/>
    <property type="match status" value="1"/>
</dbReference>
<dbReference type="Gene3D" id="3.40.50.720">
    <property type="entry name" value="NAD(P)-binding Rossmann-like Domain"/>
    <property type="match status" value="1"/>
</dbReference>
<organism evidence="4 5">
    <name type="scientific">Leucobacter insecticola</name>
    <dbReference type="NCBI Taxonomy" id="2714934"/>
    <lineage>
        <taxon>Bacteria</taxon>
        <taxon>Bacillati</taxon>
        <taxon>Actinomycetota</taxon>
        <taxon>Actinomycetes</taxon>
        <taxon>Micrococcales</taxon>
        <taxon>Microbacteriaceae</taxon>
        <taxon>Leucobacter</taxon>
    </lineage>
</organism>
<evidence type="ECO:0000256" key="1">
    <source>
        <dbReference type="ARBA" id="ARBA00001947"/>
    </source>
</evidence>
<evidence type="ECO:0000313" key="5">
    <source>
        <dbReference type="Proteomes" id="UP000501387"/>
    </source>
</evidence>
<dbReference type="EMBL" id="CP049934">
    <property type="protein sequence ID" value="QIM16486.1"/>
    <property type="molecule type" value="Genomic_DNA"/>
</dbReference>
<dbReference type="SUPFAM" id="SSF51735">
    <property type="entry name" value="NAD(P)-binding Rossmann-fold domains"/>
    <property type="match status" value="1"/>
</dbReference>
<protein>
    <submittedName>
        <fullName evidence="4">Zinc-binding dehydrogenase</fullName>
    </submittedName>
</protein>
<dbReference type="KEGG" id="lins:G7067_08725"/>
<accession>A0A6G8FJ46</accession>
<evidence type="ECO:0000259" key="3">
    <source>
        <dbReference type="Pfam" id="PF00107"/>
    </source>
</evidence>
<dbReference type="InterPro" id="IPR011032">
    <property type="entry name" value="GroES-like_sf"/>
</dbReference>
<dbReference type="InterPro" id="IPR013149">
    <property type="entry name" value="ADH-like_C"/>
</dbReference>
<feature type="domain" description="Alcohol dehydrogenase-like C-terminal" evidence="3">
    <location>
        <begin position="91"/>
        <end position="187"/>
    </location>
</feature>
<evidence type="ECO:0000256" key="2">
    <source>
        <dbReference type="ARBA" id="ARBA00023002"/>
    </source>
</evidence>